<feature type="region of interest" description="Disordered" evidence="12">
    <location>
        <begin position="541"/>
        <end position="564"/>
    </location>
</feature>
<feature type="region of interest" description="Disordered" evidence="12">
    <location>
        <begin position="345"/>
        <end position="384"/>
    </location>
</feature>
<keyword evidence="7 11" id="KW-0238">DNA-binding</keyword>
<evidence type="ECO:0000256" key="4">
    <source>
        <dbReference type="ARBA" id="ARBA00022473"/>
    </source>
</evidence>
<dbReference type="InterPro" id="IPR024970">
    <property type="entry name" value="Maelstrom"/>
</dbReference>
<keyword evidence="8" id="KW-0943">RNA-mediated gene silencing</keyword>
<evidence type="ECO:0000256" key="9">
    <source>
        <dbReference type="ARBA" id="ARBA00023242"/>
    </source>
</evidence>
<keyword evidence="4" id="KW-0217">Developmental protein</keyword>
<dbReference type="InterPro" id="IPR009071">
    <property type="entry name" value="HMG_box_dom"/>
</dbReference>
<evidence type="ECO:0000256" key="2">
    <source>
        <dbReference type="ARBA" id="ARBA00004496"/>
    </source>
</evidence>
<keyword evidence="6" id="KW-0221">Differentiation</keyword>
<evidence type="ECO:0000256" key="1">
    <source>
        <dbReference type="ARBA" id="ARBA00004123"/>
    </source>
</evidence>
<dbReference type="Pfam" id="PF13017">
    <property type="entry name" value="Maelstrom"/>
    <property type="match status" value="1"/>
</dbReference>
<feature type="compositionally biased region" description="Acidic residues" evidence="12">
    <location>
        <begin position="407"/>
        <end position="418"/>
    </location>
</feature>
<dbReference type="InterPro" id="IPR039259">
    <property type="entry name" value="Protein_maelstrom"/>
</dbReference>
<keyword evidence="10" id="KW-0469">Meiosis</keyword>
<dbReference type="Pfam" id="PF09011">
    <property type="entry name" value="HMG_box_2"/>
    <property type="match status" value="1"/>
</dbReference>
<evidence type="ECO:0000256" key="5">
    <source>
        <dbReference type="ARBA" id="ARBA00022490"/>
    </source>
</evidence>
<evidence type="ECO:0000313" key="15">
    <source>
        <dbReference type="RefSeq" id="XP_005089929.2"/>
    </source>
</evidence>
<name>A0ABM0JBL7_APLCA</name>
<evidence type="ECO:0000259" key="13">
    <source>
        <dbReference type="PROSITE" id="PS50118"/>
    </source>
</evidence>
<evidence type="ECO:0000256" key="11">
    <source>
        <dbReference type="PROSITE-ProRule" id="PRU00267"/>
    </source>
</evidence>
<organism evidence="14 15">
    <name type="scientific">Aplysia californica</name>
    <name type="common">California sea hare</name>
    <dbReference type="NCBI Taxonomy" id="6500"/>
    <lineage>
        <taxon>Eukaryota</taxon>
        <taxon>Metazoa</taxon>
        <taxon>Spiralia</taxon>
        <taxon>Lophotrochozoa</taxon>
        <taxon>Mollusca</taxon>
        <taxon>Gastropoda</taxon>
        <taxon>Heterobranchia</taxon>
        <taxon>Euthyneura</taxon>
        <taxon>Tectipleura</taxon>
        <taxon>Aplysiida</taxon>
        <taxon>Aplysioidea</taxon>
        <taxon>Aplysiidae</taxon>
        <taxon>Aplysia</taxon>
    </lineage>
</organism>
<reference evidence="15" key="1">
    <citation type="submission" date="2025-08" db="UniProtKB">
        <authorList>
            <consortium name="RefSeq"/>
        </authorList>
    </citation>
    <scope>IDENTIFICATION</scope>
</reference>
<feature type="DNA-binding region" description="HMG box" evidence="11">
    <location>
        <begin position="4"/>
        <end position="73"/>
    </location>
</feature>
<evidence type="ECO:0000256" key="8">
    <source>
        <dbReference type="ARBA" id="ARBA00023158"/>
    </source>
</evidence>
<feature type="compositionally biased region" description="Basic and acidic residues" evidence="12">
    <location>
        <begin position="347"/>
        <end position="358"/>
    </location>
</feature>
<dbReference type="PANTHER" id="PTHR21358">
    <property type="entry name" value="PROTEIN MAELSTROM HOMOLOG"/>
    <property type="match status" value="1"/>
</dbReference>
<feature type="region of interest" description="Disordered" evidence="12">
    <location>
        <begin position="398"/>
        <end position="427"/>
    </location>
</feature>
<dbReference type="CDD" id="cd21992">
    <property type="entry name" value="HMG-box_MAEL"/>
    <property type="match status" value="1"/>
</dbReference>
<dbReference type="SMART" id="SM00398">
    <property type="entry name" value="HMG"/>
    <property type="match status" value="1"/>
</dbReference>
<protein>
    <submittedName>
        <fullName evidence="15">Protein maelstrom homolog</fullName>
    </submittedName>
</protein>
<dbReference type="PANTHER" id="PTHR21358:SF4">
    <property type="entry name" value="PROTEIN MAELSTROM HOMOLOG"/>
    <property type="match status" value="1"/>
</dbReference>
<keyword evidence="9 11" id="KW-0539">Nucleus</keyword>
<dbReference type="SUPFAM" id="SSF47095">
    <property type="entry name" value="HMG-box"/>
    <property type="match status" value="1"/>
</dbReference>
<feature type="compositionally biased region" description="Basic and acidic residues" evidence="12">
    <location>
        <begin position="68"/>
        <end position="95"/>
    </location>
</feature>
<dbReference type="RefSeq" id="XP_005089929.2">
    <property type="nucleotide sequence ID" value="XM_005089872.3"/>
</dbReference>
<feature type="region of interest" description="Disordered" evidence="12">
    <location>
        <begin position="54"/>
        <end position="97"/>
    </location>
</feature>
<proteinExistence type="inferred from homology"/>
<sequence length="628" mass="68567">MPPKKAAPNGFYMFMQARQAEIKKQTKRAPTMREMPHICREAWNAMSAEGRAKYEDQAKKAKSSQHSEYSRKDALRQKISDRIDPVKENEKRRLQDNQNMRSDWNGQNLLDIKFHIINFQVMYSNWTVEHRLPMEVGMICITLRDGLIKDMHRFINPGDAPEGYRSMAMQHSEQTHQIPINFEHGDTNFRGLWKQIEQFLADDLEDDDIPPVFCLSSERQDVETCLEYIYDRAATRQPKRVNKVYCLEDMAASLIMLAKPQSAEPSKTQLLDAMQQNRWDYRSDIRCFFHEENDCSHCAISKVRRFSFSLFDMLASVLGFKLTGNHLPDDTATVNTVFHPATIGPSRYRESGYRDREPSSYGGGGDAFSPPRRGRRERSPDSVSKLCPVVSRVQIQLSDEDVARDADSDEEGEDDDDDVLHTQEVKSTADRYQLKELRLPKSVSIAQSGARAPALEEARVGAGDAGVGEMSALSQVPQQPAAGMGVFQHNGLRMGSALAVGRGRPVVNPGAPGLLGGVRPPPGFPALAPGTRGQVPSAWGQVGGGGAAAASAPTGSVWRQGSPAAPSSMAAAAAASHVMGRGAGPTVGRGAAPPPSLSAAGGGVGGRGVLPMGRGRGLPMGRGYAPSN</sequence>
<feature type="compositionally biased region" description="Gly residues" evidence="12">
    <location>
        <begin position="600"/>
        <end position="620"/>
    </location>
</feature>
<accession>A0ABM0JBL7</accession>
<dbReference type="GeneID" id="101847163"/>
<feature type="region of interest" description="Disordered" evidence="12">
    <location>
        <begin position="584"/>
        <end position="628"/>
    </location>
</feature>
<gene>
    <name evidence="15" type="primary">LOC101847163</name>
</gene>
<keyword evidence="14" id="KW-1185">Reference proteome</keyword>
<dbReference type="InterPro" id="IPR036910">
    <property type="entry name" value="HMG_box_dom_sf"/>
</dbReference>
<comment type="similarity">
    <text evidence="3">Belongs to the maelstrom family.</text>
</comment>
<evidence type="ECO:0000256" key="7">
    <source>
        <dbReference type="ARBA" id="ARBA00023125"/>
    </source>
</evidence>
<feature type="domain" description="HMG box" evidence="13">
    <location>
        <begin position="4"/>
        <end position="73"/>
    </location>
</feature>
<evidence type="ECO:0000313" key="14">
    <source>
        <dbReference type="Proteomes" id="UP000694888"/>
    </source>
</evidence>
<dbReference type="Gene3D" id="1.10.30.10">
    <property type="entry name" value="High mobility group box domain"/>
    <property type="match status" value="1"/>
</dbReference>
<evidence type="ECO:0000256" key="12">
    <source>
        <dbReference type="SAM" id="MobiDB-lite"/>
    </source>
</evidence>
<evidence type="ECO:0000256" key="10">
    <source>
        <dbReference type="ARBA" id="ARBA00023254"/>
    </source>
</evidence>
<feature type="compositionally biased region" description="Low complexity" evidence="12">
    <location>
        <begin position="548"/>
        <end position="564"/>
    </location>
</feature>
<evidence type="ECO:0000256" key="3">
    <source>
        <dbReference type="ARBA" id="ARBA00007057"/>
    </source>
</evidence>
<comment type="subcellular location">
    <subcellularLocation>
        <location evidence="2">Cytoplasm</location>
    </subcellularLocation>
    <subcellularLocation>
        <location evidence="1">Nucleus</location>
    </subcellularLocation>
</comment>
<dbReference type="Proteomes" id="UP000694888">
    <property type="component" value="Unplaced"/>
</dbReference>
<evidence type="ECO:0000256" key="6">
    <source>
        <dbReference type="ARBA" id="ARBA00022782"/>
    </source>
</evidence>
<dbReference type="PROSITE" id="PS50118">
    <property type="entry name" value="HMG_BOX_2"/>
    <property type="match status" value="1"/>
</dbReference>
<keyword evidence="5" id="KW-0963">Cytoplasm</keyword>